<evidence type="ECO:0000313" key="2">
    <source>
        <dbReference type="Proteomes" id="UP001236507"/>
    </source>
</evidence>
<accession>A0ABT6Y3P6</accession>
<sequence>MKYYALFDKAPFFLPVVAEHTHIHTVDRVDLFYGKNTETKFVKPIGVYKSEFYEFMMDTDIGDGSFVINERVKNILEKYNIDNLKFYEIAVFVGKEQQNWKEFSQISDKFYYVTIQKYDYLSEINFQMSRFLLGPSYRREDEHLEIEVRDLEDLKRISRENSDMNITAKKLYIQDSSMKFDIINFNLNGLNFYHFRNPLGISERLKEILSLHNVSGIDRYSSEFVCEIFDKL</sequence>
<gene>
    <name evidence="1" type="ORF">QM524_03025</name>
</gene>
<comment type="caution">
    <text evidence="1">The sequence shown here is derived from an EMBL/GenBank/DDBJ whole genome shotgun (WGS) entry which is preliminary data.</text>
</comment>
<name>A0ABT6Y3P6_9BACT</name>
<organism evidence="1 2">
    <name type="scientific">Flectobacillus roseus</name>
    <dbReference type="NCBI Taxonomy" id="502259"/>
    <lineage>
        <taxon>Bacteria</taxon>
        <taxon>Pseudomonadati</taxon>
        <taxon>Bacteroidota</taxon>
        <taxon>Cytophagia</taxon>
        <taxon>Cytophagales</taxon>
        <taxon>Flectobacillaceae</taxon>
        <taxon>Flectobacillus</taxon>
    </lineage>
</organism>
<reference evidence="1 2" key="1">
    <citation type="submission" date="2023-05" db="EMBL/GenBank/DDBJ databases">
        <title>Novel species of genus Flectobacillus isolated from stream in China.</title>
        <authorList>
            <person name="Lu H."/>
        </authorList>
    </citation>
    <scope>NUCLEOTIDE SEQUENCE [LARGE SCALE GENOMIC DNA]</scope>
    <source>
        <strain evidence="1 2">KCTC 42575</strain>
    </source>
</reference>
<dbReference type="RefSeq" id="WP_283343427.1">
    <property type="nucleotide sequence ID" value="NZ_JASHIF010000002.1"/>
</dbReference>
<evidence type="ECO:0000313" key="1">
    <source>
        <dbReference type="EMBL" id="MDI9858175.1"/>
    </source>
</evidence>
<protein>
    <submittedName>
        <fullName evidence="1">Uncharacterized protein</fullName>
    </submittedName>
</protein>
<keyword evidence="2" id="KW-1185">Reference proteome</keyword>
<dbReference type="EMBL" id="JASHIF010000002">
    <property type="protein sequence ID" value="MDI9858175.1"/>
    <property type="molecule type" value="Genomic_DNA"/>
</dbReference>
<proteinExistence type="predicted"/>
<dbReference type="Proteomes" id="UP001236507">
    <property type="component" value="Unassembled WGS sequence"/>
</dbReference>